<keyword evidence="11" id="KW-1185">Reference proteome</keyword>
<dbReference type="InterPro" id="IPR011278">
    <property type="entry name" value="2-MeCitrate/Citrate_synth_II"/>
</dbReference>
<dbReference type="RefSeq" id="WP_135763316.1">
    <property type="nucleotide sequence ID" value="NZ_RQHV01000036.1"/>
</dbReference>
<keyword evidence="3" id="KW-0816">Tricarboxylic acid cycle</keyword>
<dbReference type="Gene3D" id="1.10.230.10">
    <property type="entry name" value="Cytochrome P450-Terp, domain 2"/>
    <property type="match status" value="1"/>
</dbReference>
<evidence type="ECO:0000256" key="6">
    <source>
        <dbReference type="ARBA" id="ARBA00049288"/>
    </source>
</evidence>
<keyword evidence="10" id="KW-0012">Acyltransferase</keyword>
<evidence type="ECO:0000256" key="4">
    <source>
        <dbReference type="ARBA" id="ARBA00022679"/>
    </source>
</evidence>
<evidence type="ECO:0000256" key="7">
    <source>
        <dbReference type="PIRNR" id="PIRNR001369"/>
    </source>
</evidence>
<dbReference type="FunFam" id="1.10.230.10:FF:000003">
    <property type="entry name" value="Citrate synthase"/>
    <property type="match status" value="1"/>
</dbReference>
<dbReference type="Proteomes" id="UP000298264">
    <property type="component" value="Unassembled WGS sequence"/>
</dbReference>
<dbReference type="AlphaFoldDB" id="A0A4V3JX79"/>
<dbReference type="EMBL" id="RQHV01000036">
    <property type="protein sequence ID" value="TGN11867.1"/>
    <property type="molecule type" value="Genomic_DNA"/>
</dbReference>
<evidence type="ECO:0000256" key="8">
    <source>
        <dbReference type="PIRSR" id="PIRSR001369-1"/>
    </source>
</evidence>
<dbReference type="PANTHER" id="PTHR11739:SF25">
    <property type="entry name" value="CITRATE SYNTHASE-RELATED PROTEIN DDB_G0287281"/>
    <property type="match status" value="1"/>
</dbReference>
<dbReference type="InterPro" id="IPR019810">
    <property type="entry name" value="Citrate_synthase_AS"/>
</dbReference>
<evidence type="ECO:0000256" key="9">
    <source>
        <dbReference type="RuleBase" id="RU003406"/>
    </source>
</evidence>
<dbReference type="GO" id="GO:0050440">
    <property type="term" value="F:2-methylcitrate synthase activity"/>
    <property type="evidence" value="ECO:0007669"/>
    <property type="project" value="UniProtKB-EC"/>
</dbReference>
<name>A0A4V3JX79_9LEPT</name>
<dbReference type="GO" id="GO:0006099">
    <property type="term" value="P:tricarboxylic acid cycle"/>
    <property type="evidence" value="ECO:0007669"/>
    <property type="project" value="UniProtKB-UniPathway"/>
</dbReference>
<dbReference type="NCBIfam" id="NF009006">
    <property type="entry name" value="PRK12351.1"/>
    <property type="match status" value="1"/>
</dbReference>
<protein>
    <recommendedName>
        <fullName evidence="7">Citrate synthase</fullName>
    </recommendedName>
</protein>
<dbReference type="GO" id="GO:0019679">
    <property type="term" value="P:propionate metabolic process, methylcitrate cycle"/>
    <property type="evidence" value="ECO:0007669"/>
    <property type="project" value="TreeGrafter"/>
</dbReference>
<dbReference type="Pfam" id="PF00285">
    <property type="entry name" value="Citrate_synt"/>
    <property type="match status" value="1"/>
</dbReference>
<comment type="similarity">
    <text evidence="2 7 9">Belongs to the citrate synthase family.</text>
</comment>
<evidence type="ECO:0000256" key="5">
    <source>
        <dbReference type="ARBA" id="ARBA00049052"/>
    </source>
</evidence>
<dbReference type="PROSITE" id="PS00480">
    <property type="entry name" value="CITRATE_SYNTHASE"/>
    <property type="match status" value="1"/>
</dbReference>
<dbReference type="InterPro" id="IPR036969">
    <property type="entry name" value="Citrate_synthase_sf"/>
</dbReference>
<dbReference type="GO" id="GO:0036440">
    <property type="term" value="F:citrate synthase activity"/>
    <property type="evidence" value="ECO:0007669"/>
    <property type="project" value="UniProtKB-EC"/>
</dbReference>
<reference evidence="10" key="1">
    <citation type="journal article" date="2019" name="PLoS Negl. Trop. Dis.">
        <title>Revisiting the worldwide diversity of Leptospira species in the environment.</title>
        <authorList>
            <person name="Vincent A.T."/>
            <person name="Schiettekatte O."/>
            <person name="Bourhy P."/>
            <person name="Veyrier F.J."/>
            <person name="Picardeau M."/>
        </authorList>
    </citation>
    <scope>NUCLEOTIDE SEQUENCE [LARGE SCALE GENOMIC DNA]</scope>
    <source>
        <strain evidence="10">201400974</strain>
    </source>
</reference>
<dbReference type="UniPathway" id="UPA00223"/>
<evidence type="ECO:0000313" key="11">
    <source>
        <dbReference type="Proteomes" id="UP000298264"/>
    </source>
</evidence>
<evidence type="ECO:0000256" key="3">
    <source>
        <dbReference type="ARBA" id="ARBA00022532"/>
    </source>
</evidence>
<proteinExistence type="inferred from homology"/>
<comment type="pathway">
    <text evidence="1">Carbohydrate metabolism; tricarboxylic acid cycle; isocitrate from oxaloacetate: step 1/2.</text>
</comment>
<dbReference type="InterPro" id="IPR024176">
    <property type="entry name" value="Citrate_synthase_bac-typ"/>
</dbReference>
<gene>
    <name evidence="10" type="ORF">EHS11_04980</name>
</gene>
<dbReference type="SUPFAM" id="SSF48256">
    <property type="entry name" value="Citrate synthase"/>
    <property type="match status" value="1"/>
</dbReference>
<feature type="active site" evidence="8">
    <location>
        <position position="264"/>
    </location>
</feature>
<organism evidence="10 11">
    <name type="scientific">Leptospira ilyithenensis</name>
    <dbReference type="NCBI Taxonomy" id="2484901"/>
    <lineage>
        <taxon>Bacteria</taxon>
        <taxon>Pseudomonadati</taxon>
        <taxon>Spirochaetota</taxon>
        <taxon>Spirochaetia</taxon>
        <taxon>Leptospirales</taxon>
        <taxon>Leptospiraceae</taxon>
        <taxon>Leptospira</taxon>
    </lineage>
</organism>
<accession>A0A4V3JX79</accession>
<comment type="caution">
    <text evidence="10">The sequence shown here is derived from an EMBL/GenBank/DDBJ whole genome shotgun (WGS) entry which is preliminary data.</text>
</comment>
<dbReference type="InterPro" id="IPR016143">
    <property type="entry name" value="Citrate_synth-like_sm_a-sub"/>
</dbReference>
<evidence type="ECO:0000256" key="1">
    <source>
        <dbReference type="ARBA" id="ARBA00004751"/>
    </source>
</evidence>
<dbReference type="NCBIfam" id="TIGR01800">
    <property type="entry name" value="cit_synth_II"/>
    <property type="match status" value="1"/>
</dbReference>
<feature type="active site" evidence="8">
    <location>
        <position position="315"/>
    </location>
</feature>
<dbReference type="InterPro" id="IPR016142">
    <property type="entry name" value="Citrate_synth-like_lrg_a-sub"/>
</dbReference>
<comment type="catalytic activity">
    <reaction evidence="6">
        <text>oxaloacetate + acetyl-CoA + H2O = citrate + CoA + H(+)</text>
        <dbReference type="Rhea" id="RHEA:16845"/>
        <dbReference type="ChEBI" id="CHEBI:15377"/>
        <dbReference type="ChEBI" id="CHEBI:15378"/>
        <dbReference type="ChEBI" id="CHEBI:16452"/>
        <dbReference type="ChEBI" id="CHEBI:16947"/>
        <dbReference type="ChEBI" id="CHEBI:57287"/>
        <dbReference type="ChEBI" id="CHEBI:57288"/>
        <dbReference type="EC" id="2.3.3.16"/>
    </reaction>
</comment>
<dbReference type="OrthoDB" id="9800864at2"/>
<dbReference type="PANTHER" id="PTHR11739">
    <property type="entry name" value="CITRATE SYNTHASE"/>
    <property type="match status" value="1"/>
</dbReference>
<dbReference type="GO" id="GO:0005737">
    <property type="term" value="C:cytoplasm"/>
    <property type="evidence" value="ECO:0007669"/>
    <property type="project" value="InterPro"/>
</dbReference>
<comment type="catalytic activity">
    <reaction evidence="5">
        <text>propanoyl-CoA + oxaloacetate + H2O = (2S,3S)-2-methylcitrate + CoA + H(+)</text>
        <dbReference type="Rhea" id="RHEA:23780"/>
        <dbReference type="ChEBI" id="CHEBI:15377"/>
        <dbReference type="ChEBI" id="CHEBI:15378"/>
        <dbReference type="ChEBI" id="CHEBI:16452"/>
        <dbReference type="ChEBI" id="CHEBI:57287"/>
        <dbReference type="ChEBI" id="CHEBI:57392"/>
        <dbReference type="ChEBI" id="CHEBI:58853"/>
        <dbReference type="EC" id="2.3.3.5"/>
    </reaction>
</comment>
<dbReference type="PIRSF" id="PIRSF001369">
    <property type="entry name" value="Citrate_synth"/>
    <property type="match status" value="1"/>
</dbReference>
<evidence type="ECO:0000313" key="10">
    <source>
        <dbReference type="EMBL" id="TGN11867.1"/>
    </source>
</evidence>
<dbReference type="GO" id="GO:0005975">
    <property type="term" value="P:carbohydrate metabolic process"/>
    <property type="evidence" value="ECO:0007669"/>
    <property type="project" value="TreeGrafter"/>
</dbReference>
<evidence type="ECO:0000256" key="2">
    <source>
        <dbReference type="ARBA" id="ARBA00010566"/>
    </source>
</evidence>
<keyword evidence="4 7" id="KW-0808">Transferase</keyword>
<dbReference type="InterPro" id="IPR002020">
    <property type="entry name" value="Citrate_synthase"/>
</dbReference>
<sequence length="379" mass="42096">MILNRPKKSVALSGIEAGNTSLCTVGKSGNDLHYRGYDILDVADQCEFEEIAHLLVHGTLPNLTELNAYKSKLKSLRGLPHAVKIALKQLPASTHPMDVMRSGVSVLGCNTPEKDDHSHTGARDIADRLLASLSSMLLYWYHFSHNGRSIDVESEEDSIGGHFLHLLHGKRPSSLWTKSMHASLILYAEHEFNASTFACRVVAGTGSDLFSAICGGIGALRGPKHGGANEAAFEIQKSYENPDDAEKDIRKRVENKEVIIGFGHPVYTIADPRNKVIKEVAQRLSDDANSMRMFEIADRIEFVMWDAKKMFPNLDWFSAVSYHMMGIPTAMFTPLFAIARTAGWSAHVIEQRIDNKIIRPSANYIGPDNLTFIPLRERV</sequence>
<dbReference type="Gene3D" id="1.10.580.10">
    <property type="entry name" value="Citrate Synthase, domain 1"/>
    <property type="match status" value="1"/>
</dbReference>
<dbReference type="PRINTS" id="PR00143">
    <property type="entry name" value="CITRTSNTHASE"/>
</dbReference>